<keyword evidence="3" id="KW-0560">Oxidoreductase</keyword>
<evidence type="ECO:0000313" key="5">
    <source>
        <dbReference type="EMBL" id="RYO86329.1"/>
    </source>
</evidence>
<dbReference type="PANTHER" id="PTHR43775">
    <property type="entry name" value="FATTY ACID SYNTHASE"/>
    <property type="match status" value="1"/>
</dbReference>
<comment type="caution">
    <text evidence="5">The sequence shown here is derived from an EMBL/GenBank/DDBJ whole genome shotgun (WGS) entry which is preliminary data.</text>
</comment>
<dbReference type="InterPro" id="IPR013968">
    <property type="entry name" value="PKS_KR"/>
</dbReference>
<evidence type="ECO:0000256" key="3">
    <source>
        <dbReference type="ARBA" id="ARBA00023002"/>
    </source>
</evidence>
<dbReference type="InterPro" id="IPR036736">
    <property type="entry name" value="ACP-like_sf"/>
</dbReference>
<dbReference type="Proteomes" id="UP000294003">
    <property type="component" value="Unassembled WGS sequence"/>
</dbReference>
<dbReference type="SUPFAM" id="SSF47336">
    <property type="entry name" value="ACP-like"/>
    <property type="match status" value="1"/>
</dbReference>
<dbReference type="InterPro" id="IPR057326">
    <property type="entry name" value="KR_dom"/>
</dbReference>
<dbReference type="SUPFAM" id="SSF51735">
    <property type="entry name" value="NAD(P)-binding Rossmann-fold domains"/>
    <property type="match status" value="1"/>
</dbReference>
<proteinExistence type="predicted"/>
<keyword evidence="2" id="KW-0597">Phosphoprotein</keyword>
<keyword evidence="6" id="KW-1185">Reference proteome</keyword>
<evidence type="ECO:0000256" key="1">
    <source>
        <dbReference type="ARBA" id="ARBA00022450"/>
    </source>
</evidence>
<dbReference type="PROSITE" id="PS50075">
    <property type="entry name" value="CARRIER"/>
    <property type="match status" value="1"/>
</dbReference>
<evidence type="ECO:0000259" key="4">
    <source>
        <dbReference type="PROSITE" id="PS50075"/>
    </source>
</evidence>
<reference evidence="5 6" key="1">
    <citation type="submission" date="2018-06" db="EMBL/GenBank/DDBJ databases">
        <title>Complete Genomes of Monosporascus.</title>
        <authorList>
            <person name="Robinson A.J."/>
            <person name="Natvig D.O."/>
        </authorList>
    </citation>
    <scope>NUCLEOTIDE SEQUENCE [LARGE SCALE GENOMIC DNA]</scope>
    <source>
        <strain evidence="5 6">CBS 609.92</strain>
    </source>
</reference>
<accession>A0ABY0H781</accession>
<dbReference type="Gene3D" id="3.40.50.720">
    <property type="entry name" value="NAD(P)-binding Rossmann-like Domain"/>
    <property type="match status" value="1"/>
</dbReference>
<dbReference type="Pfam" id="PF08659">
    <property type="entry name" value="KR"/>
    <property type="match status" value="1"/>
</dbReference>
<dbReference type="InterPro" id="IPR009081">
    <property type="entry name" value="PP-bd_ACP"/>
</dbReference>
<protein>
    <recommendedName>
        <fullName evidence="4">Carrier domain-containing protein</fullName>
    </recommendedName>
</protein>
<organism evidence="5 6">
    <name type="scientific">Monosporascus cannonballus</name>
    <dbReference type="NCBI Taxonomy" id="155416"/>
    <lineage>
        <taxon>Eukaryota</taxon>
        <taxon>Fungi</taxon>
        <taxon>Dikarya</taxon>
        <taxon>Ascomycota</taxon>
        <taxon>Pezizomycotina</taxon>
        <taxon>Sordariomycetes</taxon>
        <taxon>Xylariomycetidae</taxon>
        <taxon>Xylariales</taxon>
        <taxon>Xylariales incertae sedis</taxon>
        <taxon>Monosporascus</taxon>
    </lineage>
</organism>
<sequence length="298" mass="33115">MGLRLGPTLHEDIFDRMHSESWHECVRPKWAGTWNLHHAIEGKDDALDFFLLTSSMNGSVGVATETNYCAANAFLDAFARWRRSQGNVAVSVGLGMISEVGVLHENPRIEALLLRRGIHPLNEDEFLQVIDLPISDTSTSKSLATSHLLTGMEPMGWVFKLLDQGFDVTHTVMDDLPSSILAAAFEVLEDVGKEDTRGNTSTDHATALLSWLKPLPQDGFSVLMKEMDSTSLWNSIAKTIGQRFSSLILIPIDQVDNHKPFARYGVDSMIASEFRTWLWNTFQVDIPFLDLTPGSAGE</sequence>
<dbReference type="Pfam" id="PF00550">
    <property type="entry name" value="PP-binding"/>
    <property type="match status" value="1"/>
</dbReference>
<name>A0ABY0H781_9PEZI</name>
<dbReference type="Gene3D" id="1.10.1200.10">
    <property type="entry name" value="ACP-like"/>
    <property type="match status" value="1"/>
</dbReference>
<evidence type="ECO:0000256" key="2">
    <source>
        <dbReference type="ARBA" id="ARBA00022553"/>
    </source>
</evidence>
<dbReference type="SMART" id="SM00822">
    <property type="entry name" value="PKS_KR"/>
    <property type="match status" value="1"/>
</dbReference>
<dbReference type="InterPro" id="IPR036291">
    <property type="entry name" value="NAD(P)-bd_dom_sf"/>
</dbReference>
<gene>
    <name evidence="5" type="ORF">DL762_004810</name>
</gene>
<dbReference type="InterPro" id="IPR050091">
    <property type="entry name" value="PKS_NRPS_Biosynth_Enz"/>
</dbReference>
<evidence type="ECO:0000313" key="6">
    <source>
        <dbReference type="Proteomes" id="UP000294003"/>
    </source>
</evidence>
<dbReference type="EMBL" id="QJNS01000118">
    <property type="protein sequence ID" value="RYO86329.1"/>
    <property type="molecule type" value="Genomic_DNA"/>
</dbReference>
<dbReference type="PANTHER" id="PTHR43775:SF50">
    <property type="entry name" value="HIGHLY REDUCING POLYKETIDE SYNTHASE SRDA"/>
    <property type="match status" value="1"/>
</dbReference>
<keyword evidence="1" id="KW-0596">Phosphopantetheine</keyword>
<feature type="domain" description="Carrier" evidence="4">
    <location>
        <begin position="231"/>
        <end position="298"/>
    </location>
</feature>